<feature type="compositionally biased region" description="Low complexity" evidence="1">
    <location>
        <begin position="13"/>
        <end position="34"/>
    </location>
</feature>
<evidence type="ECO:0000256" key="2">
    <source>
        <dbReference type="SAM" id="Phobius"/>
    </source>
</evidence>
<proteinExistence type="predicted"/>
<feature type="domain" description="Rho-GAP" evidence="4">
    <location>
        <begin position="244"/>
        <end position="467"/>
    </location>
</feature>
<dbReference type="Proteomes" id="UP000757232">
    <property type="component" value="Unassembled WGS sequence"/>
</dbReference>
<dbReference type="Pfam" id="PF00620">
    <property type="entry name" value="RhoGAP"/>
    <property type="match status" value="1"/>
</dbReference>
<evidence type="ECO:0000259" key="3">
    <source>
        <dbReference type="PROSITE" id="PS50191"/>
    </source>
</evidence>
<dbReference type="InterPro" id="IPR000198">
    <property type="entry name" value="RhoGAP_dom"/>
</dbReference>
<feature type="transmembrane region" description="Helical" evidence="2">
    <location>
        <begin position="168"/>
        <end position="188"/>
    </location>
</feature>
<dbReference type="SUPFAM" id="SSF48350">
    <property type="entry name" value="GTPase activation domain, GAP"/>
    <property type="match status" value="1"/>
</dbReference>
<dbReference type="GO" id="GO:0007264">
    <property type="term" value="P:small GTPase-mediated signal transduction"/>
    <property type="evidence" value="ECO:0007669"/>
    <property type="project" value="TreeGrafter"/>
</dbReference>
<dbReference type="AlphaFoldDB" id="A0A9Q5HQ15"/>
<evidence type="ECO:0000313" key="6">
    <source>
        <dbReference type="Proteomes" id="UP000757232"/>
    </source>
</evidence>
<dbReference type="SMART" id="SM00324">
    <property type="entry name" value="RhoGAP"/>
    <property type="match status" value="1"/>
</dbReference>
<keyword evidence="2" id="KW-0472">Membrane</keyword>
<feature type="domain" description="CRAL-TRIO" evidence="3">
    <location>
        <begin position="73"/>
        <end position="228"/>
    </location>
</feature>
<dbReference type="CDD" id="cd00170">
    <property type="entry name" value="SEC14"/>
    <property type="match status" value="1"/>
</dbReference>
<feature type="compositionally biased region" description="Polar residues" evidence="1">
    <location>
        <begin position="555"/>
        <end position="580"/>
    </location>
</feature>
<dbReference type="InterPro" id="IPR001251">
    <property type="entry name" value="CRAL-TRIO_dom"/>
</dbReference>
<name>A0A9Q5HQ15_SANBA</name>
<dbReference type="Gene3D" id="1.10.555.10">
    <property type="entry name" value="Rho GTPase activation protein"/>
    <property type="match status" value="1"/>
</dbReference>
<feature type="region of interest" description="Disordered" evidence="1">
    <location>
        <begin position="626"/>
        <end position="670"/>
    </location>
</feature>
<evidence type="ECO:0000256" key="1">
    <source>
        <dbReference type="SAM" id="MobiDB-lite"/>
    </source>
</evidence>
<keyword evidence="2" id="KW-0812">Transmembrane</keyword>
<dbReference type="PANTHER" id="PTHR45808:SF2">
    <property type="entry name" value="RHO GTPASE-ACTIVATING PROTEIN 68F"/>
    <property type="match status" value="1"/>
</dbReference>
<dbReference type="EMBL" id="LNZH02000217">
    <property type="protein sequence ID" value="OCB83841.1"/>
    <property type="molecule type" value="Genomic_DNA"/>
</dbReference>
<dbReference type="PROSITE" id="PS50238">
    <property type="entry name" value="RHOGAP"/>
    <property type="match status" value="1"/>
</dbReference>
<dbReference type="GO" id="GO:0005737">
    <property type="term" value="C:cytoplasm"/>
    <property type="evidence" value="ECO:0007669"/>
    <property type="project" value="TreeGrafter"/>
</dbReference>
<dbReference type="PANTHER" id="PTHR45808">
    <property type="entry name" value="RHO GTPASE-ACTIVATING PROTEIN 68F"/>
    <property type="match status" value="1"/>
</dbReference>
<feature type="region of interest" description="Disordered" evidence="1">
    <location>
        <begin position="530"/>
        <end position="581"/>
    </location>
</feature>
<sequence length="670" mass="73557">MLTLKQRLANLAQAASGSSSANSSSSSRQTPSTSNFGTLGSAIAKRKAQFKPPWTTHGVKPNVNIESLQKEEDVRKLDEVLSRMIFQAGVDYETRPLVVMNASAFPDPRVISYDLLLSRILSYLDLFVESDYSVVFFAAGGRYTPSWNWVWKAYRSLSRKYRKNLKRLYIVHSSFFSKMLFSLAGAIISPKFFRKITYIDNLSSLACHVPLTQIDIPSAVYSDNLKYESQVTLPTPTRSRMFGVSLEDLMGVEGEKDGLPKVVRDCIQYLRETGLEEDGLFRRSPNSVQLRQVREAYNRGQTVSLHSFGDPHLAAVLLKKFLRDLPEPVFPENLYDIIRRCPKPRDENDEVAAVLYIRTTLLPELPPCKLILLSSILLLLHEVSLRSHVNRMDAHNLAIVLTPNLIASGNPVKDVAMCAVDGAPEPLSPGTRPTPAHPGSEEIARNAEKMTLGTIIKLCIERYYEIFDETPDRTEVIDGDPFRVVEPREIDASPSASSSNVPSSLAVAKRESIAHDDESIDDGMLVMPLGPNGSNSSPTTRRFPVNGSARLRPPKSTNGDMHSVTSNENRRGNLSGTMSRSKARSLFAPNTVSEGGANKKGVAQMSVSTSGTIRKAAGSGVTAHGVTASGFFTPPESMQSLSEQGQGHQRKAPPTPPPPLHPMSGAKRNG</sequence>
<feature type="compositionally biased region" description="Polar residues" evidence="1">
    <location>
        <begin position="636"/>
        <end position="647"/>
    </location>
</feature>
<dbReference type="SMART" id="SM00516">
    <property type="entry name" value="SEC14"/>
    <property type="match status" value="1"/>
</dbReference>
<comment type="caution">
    <text evidence="5">The sequence shown here is derived from an EMBL/GenBank/DDBJ whole genome shotgun (WGS) entry which is preliminary data.</text>
</comment>
<dbReference type="GO" id="GO:0005096">
    <property type="term" value="F:GTPase activator activity"/>
    <property type="evidence" value="ECO:0007669"/>
    <property type="project" value="TreeGrafter"/>
</dbReference>
<keyword evidence="2" id="KW-1133">Transmembrane helix</keyword>
<dbReference type="Gene3D" id="3.40.525.10">
    <property type="entry name" value="CRAL-TRIO lipid binding domain"/>
    <property type="match status" value="1"/>
</dbReference>
<gene>
    <name evidence="5" type="ORF">A7U60_g9046</name>
</gene>
<feature type="compositionally biased region" description="Low complexity" evidence="1">
    <location>
        <begin position="492"/>
        <end position="507"/>
    </location>
</feature>
<dbReference type="SUPFAM" id="SSF52087">
    <property type="entry name" value="CRAL/TRIO domain"/>
    <property type="match status" value="1"/>
</dbReference>
<dbReference type="PROSITE" id="PS50191">
    <property type="entry name" value="CRAL_TRIO"/>
    <property type="match status" value="1"/>
</dbReference>
<dbReference type="Pfam" id="PF13716">
    <property type="entry name" value="CRAL_TRIO_2"/>
    <property type="match status" value="1"/>
</dbReference>
<reference evidence="5" key="1">
    <citation type="submission" date="2016-06" db="EMBL/GenBank/DDBJ databases">
        <title>Draft Genome sequence of the fungus Inonotus baumii.</title>
        <authorList>
            <person name="Zhu H."/>
            <person name="Lin W."/>
        </authorList>
    </citation>
    <scope>NUCLEOTIDE SEQUENCE</scope>
    <source>
        <strain evidence="5">821</strain>
    </source>
</reference>
<evidence type="ECO:0000259" key="4">
    <source>
        <dbReference type="PROSITE" id="PS50238"/>
    </source>
</evidence>
<dbReference type="InterPro" id="IPR008936">
    <property type="entry name" value="Rho_GTPase_activation_prot"/>
</dbReference>
<feature type="region of interest" description="Disordered" evidence="1">
    <location>
        <begin position="13"/>
        <end position="36"/>
    </location>
</feature>
<evidence type="ECO:0000313" key="5">
    <source>
        <dbReference type="EMBL" id="OCB83841.1"/>
    </source>
</evidence>
<dbReference type="OrthoDB" id="19923at2759"/>
<accession>A0A9Q5HQ15</accession>
<keyword evidence="6" id="KW-1185">Reference proteome</keyword>
<dbReference type="InterPro" id="IPR036865">
    <property type="entry name" value="CRAL-TRIO_dom_sf"/>
</dbReference>
<feature type="region of interest" description="Disordered" evidence="1">
    <location>
        <begin position="489"/>
        <end position="510"/>
    </location>
</feature>
<dbReference type="CDD" id="cd00159">
    <property type="entry name" value="RhoGAP"/>
    <property type="match status" value="1"/>
</dbReference>
<organism evidence="5 6">
    <name type="scientific">Sanghuangporus baumii</name>
    <name type="common">Phellinus baumii</name>
    <dbReference type="NCBI Taxonomy" id="108892"/>
    <lineage>
        <taxon>Eukaryota</taxon>
        <taxon>Fungi</taxon>
        <taxon>Dikarya</taxon>
        <taxon>Basidiomycota</taxon>
        <taxon>Agaricomycotina</taxon>
        <taxon>Agaricomycetes</taxon>
        <taxon>Hymenochaetales</taxon>
        <taxon>Hymenochaetaceae</taxon>
        <taxon>Sanghuangporus</taxon>
    </lineage>
</organism>
<protein>
    <submittedName>
        <fullName evidence="5">RhoGAP-domain-containing protein</fullName>
    </submittedName>
</protein>